<keyword evidence="1" id="KW-0646">Protease inhibitor</keyword>
<dbReference type="PROSITE" id="PS00280">
    <property type="entry name" value="BPTI_KUNITZ_1"/>
    <property type="match status" value="1"/>
</dbReference>
<evidence type="ECO:0000313" key="6">
    <source>
        <dbReference type="EMBL" id="ROT67654.1"/>
    </source>
</evidence>
<evidence type="ECO:0000256" key="2">
    <source>
        <dbReference type="ARBA" id="ARBA00022900"/>
    </source>
</evidence>
<dbReference type="STRING" id="6689.A0A423STV6"/>
<dbReference type="InterPro" id="IPR050098">
    <property type="entry name" value="TFPI/VKTCI-like"/>
</dbReference>
<dbReference type="SUPFAM" id="SSF57362">
    <property type="entry name" value="BPTI-like"/>
    <property type="match status" value="1"/>
</dbReference>
<feature type="domain" description="BPTI/Kunitz inhibitor" evidence="5">
    <location>
        <begin position="170"/>
        <end position="220"/>
    </location>
</feature>
<dbReference type="PANTHER" id="PTHR10083">
    <property type="entry name" value="KUNITZ-TYPE PROTEASE INHIBITOR-RELATED"/>
    <property type="match status" value="1"/>
</dbReference>
<keyword evidence="3" id="KW-1015">Disulfide bond</keyword>
<dbReference type="CDD" id="cd00109">
    <property type="entry name" value="Kunitz-type"/>
    <property type="match status" value="1"/>
</dbReference>
<dbReference type="Pfam" id="PF00014">
    <property type="entry name" value="Kunitz_BPTI"/>
    <property type="match status" value="1"/>
</dbReference>
<evidence type="ECO:0000256" key="4">
    <source>
        <dbReference type="SAM" id="MobiDB-lite"/>
    </source>
</evidence>
<dbReference type="EMBL" id="QCYY01002784">
    <property type="protein sequence ID" value="ROT67654.1"/>
    <property type="molecule type" value="Genomic_DNA"/>
</dbReference>
<dbReference type="InterPro" id="IPR020901">
    <property type="entry name" value="Prtase_inh_Kunz-CS"/>
</dbReference>
<evidence type="ECO:0000256" key="3">
    <source>
        <dbReference type="ARBA" id="ARBA00023157"/>
    </source>
</evidence>
<comment type="caution">
    <text evidence="6">The sequence shown here is derived from an EMBL/GenBank/DDBJ whole genome shotgun (WGS) entry which is preliminary data.</text>
</comment>
<dbReference type="GO" id="GO:0004867">
    <property type="term" value="F:serine-type endopeptidase inhibitor activity"/>
    <property type="evidence" value="ECO:0007669"/>
    <property type="project" value="UniProtKB-KW"/>
</dbReference>
<feature type="region of interest" description="Disordered" evidence="4">
    <location>
        <begin position="23"/>
        <end position="43"/>
    </location>
</feature>
<proteinExistence type="predicted"/>
<gene>
    <name evidence="6" type="ORF">C7M84_014238</name>
</gene>
<evidence type="ECO:0000259" key="5">
    <source>
        <dbReference type="PROSITE" id="PS50279"/>
    </source>
</evidence>
<dbReference type="PRINTS" id="PR00759">
    <property type="entry name" value="BASICPTASE"/>
</dbReference>
<reference evidence="6 7" key="1">
    <citation type="submission" date="2018-04" db="EMBL/GenBank/DDBJ databases">
        <authorList>
            <person name="Zhang X."/>
            <person name="Yuan J."/>
            <person name="Li F."/>
            <person name="Xiang J."/>
        </authorList>
    </citation>
    <scope>NUCLEOTIDE SEQUENCE [LARGE SCALE GENOMIC DNA]</scope>
    <source>
        <tissue evidence="6">Muscle</tissue>
    </source>
</reference>
<protein>
    <submittedName>
        <fullName evidence="6">Putative trophoblast Kunitz domain protein 1-like isoform X1</fullName>
    </submittedName>
</protein>
<dbReference type="GO" id="GO:0005615">
    <property type="term" value="C:extracellular space"/>
    <property type="evidence" value="ECO:0007669"/>
    <property type="project" value="TreeGrafter"/>
</dbReference>
<dbReference type="PROSITE" id="PS50279">
    <property type="entry name" value="BPTI_KUNITZ_2"/>
    <property type="match status" value="1"/>
</dbReference>
<dbReference type="SMART" id="SM00131">
    <property type="entry name" value="KU"/>
    <property type="match status" value="1"/>
</dbReference>
<keyword evidence="7" id="KW-1185">Reference proteome</keyword>
<evidence type="ECO:0000313" key="7">
    <source>
        <dbReference type="Proteomes" id="UP000283509"/>
    </source>
</evidence>
<organism evidence="6 7">
    <name type="scientific">Penaeus vannamei</name>
    <name type="common">Whiteleg shrimp</name>
    <name type="synonym">Litopenaeus vannamei</name>
    <dbReference type="NCBI Taxonomy" id="6689"/>
    <lineage>
        <taxon>Eukaryota</taxon>
        <taxon>Metazoa</taxon>
        <taxon>Ecdysozoa</taxon>
        <taxon>Arthropoda</taxon>
        <taxon>Crustacea</taxon>
        <taxon>Multicrustacea</taxon>
        <taxon>Malacostraca</taxon>
        <taxon>Eumalacostraca</taxon>
        <taxon>Eucarida</taxon>
        <taxon>Decapoda</taxon>
        <taxon>Dendrobranchiata</taxon>
        <taxon>Penaeoidea</taxon>
        <taxon>Penaeidae</taxon>
        <taxon>Penaeus</taxon>
    </lineage>
</organism>
<evidence type="ECO:0000256" key="1">
    <source>
        <dbReference type="ARBA" id="ARBA00022690"/>
    </source>
</evidence>
<reference evidence="6 7" key="2">
    <citation type="submission" date="2019-01" db="EMBL/GenBank/DDBJ databases">
        <title>The decoding of complex shrimp genome reveals the adaptation for benthos swimmer, frequently molting mechanism and breeding impact on genome.</title>
        <authorList>
            <person name="Sun Y."/>
            <person name="Gao Y."/>
            <person name="Yu Y."/>
        </authorList>
    </citation>
    <scope>NUCLEOTIDE SEQUENCE [LARGE SCALE GENOMIC DNA]</scope>
    <source>
        <tissue evidence="6">Muscle</tissue>
    </source>
</reference>
<dbReference type="Proteomes" id="UP000283509">
    <property type="component" value="Unassembled WGS sequence"/>
</dbReference>
<dbReference type="AlphaFoldDB" id="A0A423STV6"/>
<name>A0A423STV6_PENVA</name>
<accession>A0A423STV6</accession>
<dbReference type="InterPro" id="IPR002223">
    <property type="entry name" value="Kunitz_BPTI"/>
</dbReference>
<sequence>MPVEDFLQPLVRRHLGRHLAKSVFSRATSRRHPSQASSRKSGRRRLVILAISPRNLEEMPRASPSSSYSLRQVHPSAVPPSASVGILTPWSKMRFLFSGLLRGVPVMLSGVPRNGDRQDIKERDACAEPLALTSGRWRESLYSQHASPRAGDPRGVCAGRGCSFTGHPVCLSPMEVGPCGGRLTRFYFDAKEGECKKFTYGGCVGNLNNFVTMRACRKACE</sequence>
<dbReference type="InterPro" id="IPR036880">
    <property type="entry name" value="Kunitz_BPTI_sf"/>
</dbReference>
<keyword evidence="2" id="KW-0722">Serine protease inhibitor</keyword>
<dbReference type="PANTHER" id="PTHR10083:SF374">
    <property type="entry name" value="BPTI_KUNITZ INHIBITOR DOMAIN-CONTAINING PROTEIN"/>
    <property type="match status" value="1"/>
</dbReference>
<dbReference type="Gene3D" id="4.10.410.10">
    <property type="entry name" value="Pancreatic trypsin inhibitor Kunitz domain"/>
    <property type="match status" value="1"/>
</dbReference>